<organism evidence="2 3">
    <name type="scientific">Nocardioides koreensis</name>
    <dbReference type="NCBI Taxonomy" id="433651"/>
    <lineage>
        <taxon>Bacteria</taxon>
        <taxon>Bacillati</taxon>
        <taxon>Actinomycetota</taxon>
        <taxon>Actinomycetes</taxon>
        <taxon>Propionibacteriales</taxon>
        <taxon>Nocardioidaceae</taxon>
        <taxon>Nocardioides</taxon>
    </lineage>
</organism>
<dbReference type="RefSeq" id="WP_344147245.1">
    <property type="nucleotide sequence ID" value="NZ_BAAAQR010000001.1"/>
</dbReference>
<name>A0ABN2Z7N5_9ACTN</name>
<gene>
    <name evidence="2" type="ORF">GCM10009844_05720</name>
</gene>
<feature type="region of interest" description="Disordered" evidence="1">
    <location>
        <begin position="33"/>
        <end position="61"/>
    </location>
</feature>
<evidence type="ECO:0000256" key="1">
    <source>
        <dbReference type="SAM" id="MobiDB-lite"/>
    </source>
</evidence>
<sequence>MADDETATDDLRAELERVETEIDELGRNVRQVRDSLSDGGPMDPEDRSTALTQVEELEAVRTGLERRRETIREQLGSAG</sequence>
<reference evidence="2 3" key="1">
    <citation type="journal article" date="2019" name="Int. J. Syst. Evol. Microbiol.">
        <title>The Global Catalogue of Microorganisms (GCM) 10K type strain sequencing project: providing services to taxonomists for standard genome sequencing and annotation.</title>
        <authorList>
            <consortium name="The Broad Institute Genomics Platform"/>
            <consortium name="The Broad Institute Genome Sequencing Center for Infectious Disease"/>
            <person name="Wu L."/>
            <person name="Ma J."/>
        </authorList>
    </citation>
    <scope>NUCLEOTIDE SEQUENCE [LARGE SCALE GENOMIC DNA]</scope>
    <source>
        <strain evidence="2 3">JCM 16022</strain>
    </source>
</reference>
<keyword evidence="3" id="KW-1185">Reference proteome</keyword>
<evidence type="ECO:0000313" key="2">
    <source>
        <dbReference type="EMBL" id="GAA2138054.1"/>
    </source>
</evidence>
<comment type="caution">
    <text evidence="2">The sequence shown here is derived from an EMBL/GenBank/DDBJ whole genome shotgun (WGS) entry which is preliminary data.</text>
</comment>
<proteinExistence type="predicted"/>
<dbReference type="EMBL" id="BAAAQR010000001">
    <property type="protein sequence ID" value="GAA2138054.1"/>
    <property type="molecule type" value="Genomic_DNA"/>
</dbReference>
<dbReference type="Proteomes" id="UP001501771">
    <property type="component" value="Unassembled WGS sequence"/>
</dbReference>
<protein>
    <submittedName>
        <fullName evidence="2">Uncharacterized protein</fullName>
    </submittedName>
</protein>
<accession>A0ABN2Z7N5</accession>
<evidence type="ECO:0000313" key="3">
    <source>
        <dbReference type="Proteomes" id="UP001501771"/>
    </source>
</evidence>